<evidence type="ECO:0000313" key="2">
    <source>
        <dbReference type="Proteomes" id="UP000544122"/>
    </source>
</evidence>
<protein>
    <submittedName>
        <fullName evidence="1">Uncharacterized protein</fullName>
    </submittedName>
</protein>
<comment type="caution">
    <text evidence="1">The sequence shown here is derived from an EMBL/GenBank/DDBJ whole genome shotgun (WGS) entry which is preliminary data.</text>
</comment>
<sequence length="230" mass="26170">MIKLAGRKVTFEITFNVTDPEAMRAAALRCYLAAGGSEEQFVENERSEDKIADTPIGAWVLALLDHPREYGPGFDEFSHRVDSGAFYQPPPLPDGFDPATSVSGSQIAELMRVALESDRWNDLKPVLPKRFRSLVTNPVWYADPALYETREPWYFQITNREYADYDSANKEQLFKDVIYKIGRADIIAALANLAANRPRRIVEIMNDCADVVLADIFFQTVVFKDHCYYD</sequence>
<proteinExistence type="predicted"/>
<keyword evidence="2" id="KW-1185">Reference proteome</keyword>
<dbReference type="Proteomes" id="UP000544122">
    <property type="component" value="Unassembled WGS sequence"/>
</dbReference>
<dbReference type="RefSeq" id="WP_171582529.1">
    <property type="nucleotide sequence ID" value="NZ_JAAVLX010000010.1"/>
</dbReference>
<name>A0A7Y4GX16_9BRAD</name>
<organism evidence="1 2">
    <name type="scientific">Bradyrhizobium australiense</name>
    <dbReference type="NCBI Taxonomy" id="2721161"/>
    <lineage>
        <taxon>Bacteria</taxon>
        <taxon>Pseudomonadati</taxon>
        <taxon>Pseudomonadota</taxon>
        <taxon>Alphaproteobacteria</taxon>
        <taxon>Hyphomicrobiales</taxon>
        <taxon>Nitrobacteraceae</taxon>
        <taxon>Bradyrhizobium</taxon>
    </lineage>
</organism>
<accession>A0A7Y4GX16</accession>
<dbReference type="EMBL" id="JAAVLX010000010">
    <property type="protein sequence ID" value="NOJ43309.1"/>
    <property type="molecule type" value="Genomic_DNA"/>
</dbReference>
<evidence type="ECO:0000313" key="1">
    <source>
        <dbReference type="EMBL" id="NOJ43309.1"/>
    </source>
</evidence>
<reference evidence="1 2" key="1">
    <citation type="submission" date="2020-03" db="EMBL/GenBank/DDBJ databases">
        <title>Bradyrhizobium diversity isolated from nodules of Indigofera sp.</title>
        <authorList>
            <person name="Klepa M."/>
            <person name="Helene L."/>
            <person name="Hungria M."/>
        </authorList>
    </citation>
    <scope>NUCLEOTIDE SEQUENCE [LARGE SCALE GENOMIC DNA]</scope>
    <source>
        <strain evidence="1 2">WSM 1791</strain>
    </source>
</reference>
<dbReference type="AlphaFoldDB" id="A0A7Y4GX16"/>
<gene>
    <name evidence="1" type="ORF">HCN58_27705</name>
</gene>